<reference evidence="1" key="1">
    <citation type="submission" date="2018-05" db="EMBL/GenBank/DDBJ databases">
        <title>Draft genome of Mucuna pruriens seed.</title>
        <authorList>
            <person name="Nnadi N.E."/>
            <person name="Vos R."/>
            <person name="Hasami M.H."/>
            <person name="Devisetty U.K."/>
            <person name="Aguiy J.C."/>
        </authorList>
    </citation>
    <scope>NUCLEOTIDE SEQUENCE [LARGE SCALE GENOMIC DNA]</scope>
    <source>
        <strain evidence="1">JCA_2017</strain>
    </source>
</reference>
<dbReference type="AlphaFoldDB" id="A0A371GF81"/>
<dbReference type="Proteomes" id="UP000257109">
    <property type="component" value="Unassembled WGS sequence"/>
</dbReference>
<keyword evidence="2" id="KW-1185">Reference proteome</keyword>
<sequence>MRNPTRNVGGGILSHLTKMTWRSLREPLWTLSSVNFLPLQVLTSFDYLVYEKVWMVAYEFIRYALEIKEERRRHVDTWSDLNRDLRSRFVPTFYGFKSMKEYHSDMEVALTRVNVLESNEAIMSRFLHGLSKDI</sequence>
<evidence type="ECO:0000313" key="2">
    <source>
        <dbReference type="Proteomes" id="UP000257109"/>
    </source>
</evidence>
<dbReference type="EMBL" id="QJKJ01005752">
    <property type="protein sequence ID" value="RDX89160.1"/>
    <property type="molecule type" value="Genomic_DNA"/>
</dbReference>
<gene>
    <name evidence="1" type="ORF">CR513_29153</name>
</gene>
<name>A0A371GF81_MUCPR</name>
<evidence type="ECO:0000313" key="1">
    <source>
        <dbReference type="EMBL" id="RDX89160.1"/>
    </source>
</evidence>
<protein>
    <recommendedName>
        <fullName evidence="3">Retrotransposon gag domain-containing protein</fullName>
    </recommendedName>
</protein>
<evidence type="ECO:0008006" key="3">
    <source>
        <dbReference type="Google" id="ProtNLM"/>
    </source>
</evidence>
<organism evidence="1 2">
    <name type="scientific">Mucuna pruriens</name>
    <name type="common">Velvet bean</name>
    <name type="synonym">Dolichos pruriens</name>
    <dbReference type="NCBI Taxonomy" id="157652"/>
    <lineage>
        <taxon>Eukaryota</taxon>
        <taxon>Viridiplantae</taxon>
        <taxon>Streptophyta</taxon>
        <taxon>Embryophyta</taxon>
        <taxon>Tracheophyta</taxon>
        <taxon>Spermatophyta</taxon>
        <taxon>Magnoliopsida</taxon>
        <taxon>eudicotyledons</taxon>
        <taxon>Gunneridae</taxon>
        <taxon>Pentapetalae</taxon>
        <taxon>rosids</taxon>
        <taxon>fabids</taxon>
        <taxon>Fabales</taxon>
        <taxon>Fabaceae</taxon>
        <taxon>Papilionoideae</taxon>
        <taxon>50 kb inversion clade</taxon>
        <taxon>NPAAA clade</taxon>
        <taxon>indigoferoid/millettioid clade</taxon>
        <taxon>Phaseoleae</taxon>
        <taxon>Mucuna</taxon>
    </lineage>
</organism>
<accession>A0A371GF81</accession>
<feature type="non-terminal residue" evidence="1">
    <location>
        <position position="1"/>
    </location>
</feature>
<comment type="caution">
    <text evidence="1">The sequence shown here is derived from an EMBL/GenBank/DDBJ whole genome shotgun (WGS) entry which is preliminary data.</text>
</comment>
<proteinExistence type="predicted"/>